<dbReference type="InterPro" id="IPR036168">
    <property type="entry name" value="AP2_Mu_C_sf"/>
</dbReference>
<organism evidence="2 3">
    <name type="scientific">Vanilla planifolia</name>
    <name type="common">Vanilla</name>
    <dbReference type="NCBI Taxonomy" id="51239"/>
    <lineage>
        <taxon>Eukaryota</taxon>
        <taxon>Viridiplantae</taxon>
        <taxon>Streptophyta</taxon>
        <taxon>Embryophyta</taxon>
        <taxon>Tracheophyta</taxon>
        <taxon>Spermatophyta</taxon>
        <taxon>Magnoliopsida</taxon>
        <taxon>Liliopsida</taxon>
        <taxon>Asparagales</taxon>
        <taxon>Orchidaceae</taxon>
        <taxon>Vanilloideae</taxon>
        <taxon>Vanilleae</taxon>
        <taxon>Vanilla</taxon>
    </lineage>
</organism>
<sequence>MGIKQILSFVPPDGEFKLASYRVKKLKNVPIYVKPQLTSSAGNCQVNVLVGIRNDPGKVIENLTVQFQLPSCVGSADLKANHGTVNVLAEKGMERLHGFPTFLVGFKIVGVAFSGLQVDKLEIKNVASRPYKGFRALTKAGGIRSEVLIDSFDNFVGSSIACLTDHLAKTQVISSDGFIKPSGKHAIIA</sequence>
<dbReference type="PANTHER" id="PTHR10529">
    <property type="entry name" value="AP COMPLEX SUBUNIT MU"/>
    <property type="match status" value="1"/>
</dbReference>
<gene>
    <name evidence="2" type="ORF">HPP92_020077</name>
</gene>
<evidence type="ECO:0000259" key="1">
    <source>
        <dbReference type="PROSITE" id="PS51072"/>
    </source>
</evidence>
<name>A0A835Q6Z8_VANPL</name>
<dbReference type="Pfam" id="PF00928">
    <property type="entry name" value="Adap_comp_sub"/>
    <property type="match status" value="1"/>
</dbReference>
<dbReference type="InterPro" id="IPR050431">
    <property type="entry name" value="Adaptor_comp_med_subunit"/>
</dbReference>
<dbReference type="AlphaFoldDB" id="A0A835Q6Z8"/>
<dbReference type="PROSITE" id="PS51072">
    <property type="entry name" value="MHD"/>
    <property type="match status" value="1"/>
</dbReference>
<dbReference type="InterPro" id="IPR028565">
    <property type="entry name" value="MHD"/>
</dbReference>
<dbReference type="SUPFAM" id="SSF49447">
    <property type="entry name" value="Second domain of Mu2 adaptin subunit (ap50) of ap2 adaptor"/>
    <property type="match status" value="1"/>
</dbReference>
<evidence type="ECO:0000313" key="2">
    <source>
        <dbReference type="EMBL" id="KAG0465913.1"/>
    </source>
</evidence>
<dbReference type="EMBL" id="JADCNM010000010">
    <property type="protein sequence ID" value="KAG0465913.1"/>
    <property type="molecule type" value="Genomic_DNA"/>
</dbReference>
<protein>
    <recommendedName>
        <fullName evidence="1">MHD domain-containing protein</fullName>
    </recommendedName>
</protein>
<reference evidence="2 3" key="1">
    <citation type="journal article" date="2020" name="Nat. Food">
        <title>A phased Vanilla planifolia genome enables genetic improvement of flavour and production.</title>
        <authorList>
            <person name="Hasing T."/>
            <person name="Tang H."/>
            <person name="Brym M."/>
            <person name="Khazi F."/>
            <person name="Huang T."/>
            <person name="Chambers A.H."/>
        </authorList>
    </citation>
    <scope>NUCLEOTIDE SEQUENCE [LARGE SCALE GENOMIC DNA]</scope>
    <source>
        <tissue evidence="2">Leaf</tissue>
    </source>
</reference>
<feature type="domain" description="MHD" evidence="1">
    <location>
        <begin position="1"/>
        <end position="188"/>
    </location>
</feature>
<comment type="caution">
    <text evidence="2">The sequence shown here is derived from an EMBL/GenBank/DDBJ whole genome shotgun (WGS) entry which is preliminary data.</text>
</comment>
<dbReference type="OrthoDB" id="870at2759"/>
<proteinExistence type="predicted"/>
<accession>A0A835Q6Z8</accession>
<dbReference type="Proteomes" id="UP000639772">
    <property type="component" value="Chromosome 10"/>
</dbReference>
<dbReference type="Gene3D" id="2.60.40.1170">
    <property type="entry name" value="Mu homology domain, subdomain B"/>
    <property type="match status" value="1"/>
</dbReference>
<evidence type="ECO:0000313" key="3">
    <source>
        <dbReference type="Proteomes" id="UP000639772"/>
    </source>
</evidence>